<protein>
    <recommendedName>
        <fullName evidence="1">Metallo-beta-lactamase domain-containing protein</fullName>
    </recommendedName>
</protein>
<dbReference type="EMBL" id="LKBG01000167">
    <property type="protein sequence ID" value="KQB35193.1"/>
    <property type="molecule type" value="Genomic_DNA"/>
</dbReference>
<evidence type="ECO:0000313" key="3">
    <source>
        <dbReference type="Proteomes" id="UP000050320"/>
    </source>
</evidence>
<gene>
    <name evidence="2" type="ORF">AOG54_03325</name>
</gene>
<dbReference type="PANTHER" id="PTHR42951:SF17">
    <property type="entry name" value="METALLO-BETA-LACTAMASE DOMAIN-CONTAINING PROTEIN"/>
    <property type="match status" value="1"/>
</dbReference>
<feature type="domain" description="Metallo-beta-lactamase" evidence="1">
    <location>
        <begin position="23"/>
        <end position="222"/>
    </location>
</feature>
<dbReference type="RefSeq" id="WP_048102002.1">
    <property type="nucleotide sequence ID" value="NZ_JBBYJF010000001.1"/>
</dbReference>
<dbReference type="PANTHER" id="PTHR42951">
    <property type="entry name" value="METALLO-BETA-LACTAMASE DOMAIN-CONTAINING"/>
    <property type="match status" value="1"/>
</dbReference>
<keyword evidence="3" id="KW-1185">Reference proteome</keyword>
<dbReference type="OrthoDB" id="197151at2157"/>
<organism evidence="2 3">
    <name type="scientific">Acidiplasma aeolicum</name>
    <dbReference type="NCBI Taxonomy" id="507754"/>
    <lineage>
        <taxon>Archaea</taxon>
        <taxon>Methanobacteriati</taxon>
        <taxon>Thermoplasmatota</taxon>
        <taxon>Thermoplasmata</taxon>
        <taxon>Thermoplasmatales</taxon>
        <taxon>Ferroplasmaceae</taxon>
        <taxon>Acidiplasma</taxon>
    </lineage>
</organism>
<dbReference type="SMART" id="SM00849">
    <property type="entry name" value="Lactamase_B"/>
    <property type="match status" value="1"/>
</dbReference>
<evidence type="ECO:0000259" key="1">
    <source>
        <dbReference type="SMART" id="SM00849"/>
    </source>
</evidence>
<dbReference type="AlphaFoldDB" id="A0A0Q0WI17"/>
<dbReference type="Proteomes" id="UP000050320">
    <property type="component" value="Unassembled WGS sequence"/>
</dbReference>
<dbReference type="InterPro" id="IPR050855">
    <property type="entry name" value="NDM-1-like"/>
</dbReference>
<comment type="caution">
    <text evidence="2">The sequence shown here is derived from an EMBL/GenBank/DDBJ whole genome shotgun (WGS) entry which is preliminary data.</text>
</comment>
<sequence>MKLTENLHILEILEPNFFGTVLNHNVVFIENAYKNGLVMVDTSLPGNMDLISSFLKKIHYSINDIAYIIVSHYHPDHSGNVNAIKNISGAKVIAHENEEEALNNYMIFKLKYRDVKSVLNTNKKEFYDTVRRINNIKLDPIKIDIKIGREQNLGKLKIINSHGHTRGHISVLYNDILIAGDAINNTMHPMPPFRFFCYNYDEAVTSYHKLIRLKSRIIVPFHGEIFKREDVNNIY</sequence>
<name>A0A0Q0WI17_9ARCH</name>
<dbReference type="GeneID" id="84221979"/>
<reference evidence="2 3" key="1">
    <citation type="submission" date="2015-09" db="EMBL/GenBank/DDBJ databases">
        <title>Heavy metals and arsenic resistance mechanisms in polyextremophilic archaea of the family Ferroplasmaceae.</title>
        <authorList>
            <person name="Bulaev A.G."/>
            <person name="Kanygina A.V."/>
        </authorList>
    </citation>
    <scope>NUCLEOTIDE SEQUENCE [LARGE SCALE GENOMIC DNA]</scope>
    <source>
        <strain evidence="2 3">VT</strain>
    </source>
</reference>
<dbReference type="SUPFAM" id="SSF56281">
    <property type="entry name" value="Metallo-hydrolase/oxidoreductase"/>
    <property type="match status" value="1"/>
</dbReference>
<dbReference type="InterPro" id="IPR001279">
    <property type="entry name" value="Metallo-B-lactamas"/>
</dbReference>
<evidence type="ECO:0000313" key="2">
    <source>
        <dbReference type="EMBL" id="KQB35193.1"/>
    </source>
</evidence>
<proteinExistence type="predicted"/>
<accession>A0A0Q0WI17</accession>
<dbReference type="Pfam" id="PF00753">
    <property type="entry name" value="Lactamase_B"/>
    <property type="match status" value="1"/>
</dbReference>
<dbReference type="Gene3D" id="3.60.15.10">
    <property type="entry name" value="Ribonuclease Z/Hydroxyacylglutathione hydrolase-like"/>
    <property type="match status" value="1"/>
</dbReference>
<dbReference type="InterPro" id="IPR036866">
    <property type="entry name" value="RibonucZ/Hydroxyglut_hydro"/>
</dbReference>